<evidence type="ECO:0000313" key="3">
    <source>
        <dbReference type="Proteomes" id="UP000076630"/>
    </source>
</evidence>
<keyword evidence="1" id="KW-0812">Transmembrane</keyword>
<keyword evidence="1" id="KW-0472">Membrane</keyword>
<protein>
    <submittedName>
        <fullName evidence="2">Uncharacterized protein</fullName>
    </submittedName>
</protein>
<dbReference type="Proteomes" id="UP000076630">
    <property type="component" value="Unassembled WGS sequence"/>
</dbReference>
<dbReference type="OrthoDB" id="1452720at2"/>
<dbReference type="AlphaFoldDB" id="A0A165Q9K7"/>
<sequence length="220" mass="25370">MKTLSTNQIQHIEEFLISQYNIKYQDTRDEVLDHLACEVEELMSEGYGYEEAVKTVFLNWKELLKTDSYYFYKNTPHFISKNWIEQDSKIKSQSILIGIVVMTLQLTTLLHSDNAFLLISILLSTLTTSIAIILNQSINEILNEHSIYLKKKIQKVISFSAVINILTTCMFLFQSQLIAGDIYAFTQGFVVGGALFIPFSLTWILLTYKIYINQLKKLSL</sequence>
<proteinExistence type="predicted"/>
<comment type="caution">
    <text evidence="2">The sequence shown here is derived from an EMBL/GenBank/DDBJ whole genome shotgun (WGS) entry which is preliminary data.</text>
</comment>
<accession>A0A165Q9K7</accession>
<feature type="transmembrane region" description="Helical" evidence="1">
    <location>
        <begin position="156"/>
        <end position="173"/>
    </location>
</feature>
<feature type="transmembrane region" description="Helical" evidence="1">
    <location>
        <begin position="185"/>
        <end position="208"/>
    </location>
</feature>
<feature type="transmembrane region" description="Helical" evidence="1">
    <location>
        <begin position="116"/>
        <end position="135"/>
    </location>
</feature>
<feature type="transmembrane region" description="Helical" evidence="1">
    <location>
        <begin position="94"/>
        <end position="110"/>
    </location>
</feature>
<name>A0A165Q9K7_9FLAO</name>
<keyword evidence="1" id="KW-1133">Transmembrane helix</keyword>
<dbReference type="RefSeq" id="WP_038987482.1">
    <property type="nucleotide sequence ID" value="NZ_JWJO01000049.1"/>
</dbReference>
<reference evidence="2 3" key="1">
    <citation type="submission" date="2016-01" db="EMBL/GenBank/DDBJ databases">
        <title>Whole genome sequencing of Myroides marinus L41.</title>
        <authorList>
            <person name="Hong K.W."/>
        </authorList>
    </citation>
    <scope>NUCLEOTIDE SEQUENCE [LARGE SCALE GENOMIC DNA]</scope>
    <source>
        <strain evidence="2 3">L41</strain>
    </source>
</reference>
<evidence type="ECO:0000256" key="1">
    <source>
        <dbReference type="SAM" id="Phobius"/>
    </source>
</evidence>
<organism evidence="2 3">
    <name type="scientific">Myroides marinus</name>
    <dbReference type="NCBI Taxonomy" id="703342"/>
    <lineage>
        <taxon>Bacteria</taxon>
        <taxon>Pseudomonadati</taxon>
        <taxon>Bacteroidota</taxon>
        <taxon>Flavobacteriia</taxon>
        <taxon>Flavobacteriales</taxon>
        <taxon>Flavobacteriaceae</taxon>
        <taxon>Myroides</taxon>
    </lineage>
</organism>
<evidence type="ECO:0000313" key="2">
    <source>
        <dbReference type="EMBL" id="KZE74144.1"/>
    </source>
</evidence>
<keyword evidence="3" id="KW-1185">Reference proteome</keyword>
<dbReference type="EMBL" id="LQNU01000095">
    <property type="protein sequence ID" value="KZE74144.1"/>
    <property type="molecule type" value="Genomic_DNA"/>
</dbReference>
<gene>
    <name evidence="2" type="ORF">AV926_18075</name>
</gene>